<dbReference type="PDB" id="2ZAY">
    <property type="method" value="X-ray"/>
    <property type="resolution" value="2.00 A"/>
    <property type="chains" value="A/B=150-285"/>
</dbReference>
<gene>
    <name evidence="4" type="ORF">Dace_1490</name>
</gene>
<reference evidence="4" key="2">
    <citation type="submission" date="2006-05" db="EMBL/GenBank/DDBJ databases">
        <title>Sequencing of the draft genome and assembly of Desulfuromonas acetoxidans DSM 684.</title>
        <authorList>
            <consortium name="US DOE Joint Genome Institute (JGI-PGF)"/>
            <person name="Copeland A."/>
            <person name="Lucas S."/>
            <person name="Lapidus A."/>
            <person name="Barry K."/>
            <person name="Detter J.C."/>
            <person name="Glavina del Rio T."/>
            <person name="Hammon N."/>
            <person name="Israni S."/>
            <person name="Dalin E."/>
            <person name="Tice H."/>
            <person name="Bruce D."/>
            <person name="Pitluck S."/>
            <person name="Richardson P."/>
        </authorList>
    </citation>
    <scope>NUCLEOTIDE SEQUENCE [LARGE SCALE GENOMIC DNA]</scope>
    <source>
        <strain evidence="4">DSM 684</strain>
    </source>
</reference>
<comment type="caution">
    <text evidence="2">Lacks conserved residue(s) required for the propagation of feature annotation.</text>
</comment>
<dbReference type="GO" id="GO:0000160">
    <property type="term" value="P:phosphorelay signal transduction system"/>
    <property type="evidence" value="ECO:0007669"/>
    <property type="project" value="InterPro"/>
</dbReference>
<organism evidence="4 5">
    <name type="scientific">Desulfuromonas acetoxidans (strain DSM 684 / 11070)</name>
    <dbReference type="NCBI Taxonomy" id="281689"/>
    <lineage>
        <taxon>Bacteria</taxon>
        <taxon>Pseudomonadati</taxon>
        <taxon>Thermodesulfobacteriota</taxon>
        <taxon>Desulfuromonadia</taxon>
        <taxon>Desulfuromonadales</taxon>
        <taxon>Desulfuromonadaceae</taxon>
        <taxon>Desulfuromonas</taxon>
    </lineage>
</organism>
<dbReference type="InterPro" id="IPR007831">
    <property type="entry name" value="T2SS_GspE_N"/>
</dbReference>
<proteinExistence type="evidence at protein level"/>
<evidence type="ECO:0000256" key="2">
    <source>
        <dbReference type="PROSITE-ProRule" id="PRU00169"/>
    </source>
</evidence>
<evidence type="ECO:0007829" key="6">
    <source>
        <dbReference type="PDB" id="2ZAY"/>
    </source>
</evidence>
<dbReference type="CDD" id="cd00156">
    <property type="entry name" value="REC"/>
    <property type="match status" value="1"/>
</dbReference>
<dbReference type="SUPFAM" id="SSF160246">
    <property type="entry name" value="EspE N-terminal domain-like"/>
    <property type="match status" value="1"/>
</dbReference>
<keyword evidence="1" id="KW-0597">Phosphoprotein</keyword>
<sequence length="287" mass="31895">MAKRKKFGEVLVDEGVIDENILQRALSQQAGTGKRLGQILEEQQVISERDIALVLARQFGLKTVKNIADHNFPDKILDLVDSEKALQKLIFPLKVEEKTLYLAMVNPLDMETLDTLSFGTGLRIVPYLTTTQEIHAAINRHYMKSIQVPAEGKWWRIMLVDTQLPALAASISALSQEGFDIIQCGNAIEAVPVAVKTHPHLIITEANMPKISGMDLFNSLKKNPQTASIPVIALSGRATAKEEAQLLDMGFIDFIAKPVNAIRLSARIKRVLKLLYEDLSAPPARRR</sequence>
<evidence type="ECO:0000313" key="4">
    <source>
        <dbReference type="EMBL" id="EAT15628.1"/>
    </source>
</evidence>
<dbReference type="InterPro" id="IPR050595">
    <property type="entry name" value="Bact_response_regulator"/>
</dbReference>
<dbReference type="InterPro" id="IPR001789">
    <property type="entry name" value="Sig_transdc_resp-reg_receiver"/>
</dbReference>
<dbReference type="Pfam" id="PF05157">
    <property type="entry name" value="MshEN"/>
    <property type="match status" value="1"/>
</dbReference>
<dbReference type="Gene3D" id="3.40.50.2300">
    <property type="match status" value="1"/>
</dbReference>
<dbReference type="PANTHER" id="PTHR44591:SF25">
    <property type="entry name" value="CHEMOTAXIS TWO-COMPONENT RESPONSE REGULATOR"/>
    <property type="match status" value="1"/>
</dbReference>
<dbReference type="Pfam" id="PF00072">
    <property type="entry name" value="Response_reg"/>
    <property type="match status" value="1"/>
</dbReference>
<evidence type="ECO:0000256" key="1">
    <source>
        <dbReference type="ARBA" id="ARBA00022553"/>
    </source>
</evidence>
<dbReference type="Gene3D" id="3.30.300.160">
    <property type="entry name" value="Type II secretion system, protein E, N-terminal domain"/>
    <property type="match status" value="1"/>
</dbReference>
<keyword evidence="6" id="KW-0002">3D-structure</keyword>
<dbReference type="InterPro" id="IPR037257">
    <property type="entry name" value="T2SS_E_N_sf"/>
</dbReference>
<comment type="caution">
    <text evidence="4">The sequence shown here is derived from an EMBL/GenBank/DDBJ whole genome shotgun (WGS) entry which is preliminary data.</text>
</comment>
<dbReference type="PDBsum" id="2ZAY"/>
<dbReference type="EMBL" id="AAEW02000009">
    <property type="protein sequence ID" value="EAT15628.1"/>
    <property type="molecule type" value="Genomic_DNA"/>
</dbReference>
<feature type="domain" description="Response regulatory" evidence="3">
    <location>
        <begin position="156"/>
        <end position="272"/>
    </location>
</feature>
<dbReference type="OrthoDB" id="5394048at2"/>
<protein>
    <submittedName>
        <fullName evidence="4">Response regulator receiver protein</fullName>
    </submittedName>
</protein>
<dbReference type="EvolutionaryTrace" id="Q1JZD9"/>
<dbReference type="SMART" id="SM00448">
    <property type="entry name" value="REC"/>
    <property type="match status" value="1"/>
</dbReference>
<evidence type="ECO:0000313" key="5">
    <source>
        <dbReference type="Proteomes" id="UP000005695"/>
    </source>
</evidence>
<dbReference type="InterPro" id="IPR011006">
    <property type="entry name" value="CheY-like_superfamily"/>
</dbReference>
<evidence type="ECO:0000259" key="3">
    <source>
        <dbReference type="PROSITE" id="PS50110"/>
    </source>
</evidence>
<dbReference type="PROSITE" id="PS50110">
    <property type="entry name" value="RESPONSE_REGULATORY"/>
    <property type="match status" value="1"/>
</dbReference>
<accession>Q1JZD9</accession>
<dbReference type="SMR" id="Q1JZD9"/>
<name>Q1JZD9_DESA6</name>
<reference evidence="6" key="3">
    <citation type="submission" date="2007-10" db="PDB data bank">
        <title>Crystal structure of response regulator from Desulfuromonas acetoxidans.</title>
        <authorList>
            <person name="Fedorov A.A."/>
            <person name="Fedorov E.V."/>
            <person name="Meyer A."/>
            <person name="Sauder J.M."/>
            <person name="Burley S.K."/>
            <person name="Almo S.C."/>
        </authorList>
    </citation>
    <scope>X-RAY CRYSTALLOGRAPHY (2.00 ANGSTROMS) OF 150-285</scope>
</reference>
<dbReference type="SUPFAM" id="SSF52172">
    <property type="entry name" value="CheY-like"/>
    <property type="match status" value="1"/>
</dbReference>
<reference evidence="4" key="1">
    <citation type="submission" date="2006-05" db="EMBL/GenBank/DDBJ databases">
        <title>Annotation of the draft genome assembly of Desulfuromonas acetoxidans DSM 684.</title>
        <authorList>
            <consortium name="US DOE Joint Genome Institute (JGI-ORNL)"/>
            <person name="Larimer F."/>
            <person name="Land M."/>
            <person name="Hauser L."/>
        </authorList>
    </citation>
    <scope>NUCLEOTIDE SEQUENCE [LARGE SCALE GENOMIC DNA]</scope>
    <source>
        <strain evidence="4">DSM 684</strain>
    </source>
</reference>
<dbReference type="Proteomes" id="UP000005695">
    <property type="component" value="Unassembled WGS sequence"/>
</dbReference>
<dbReference type="PANTHER" id="PTHR44591">
    <property type="entry name" value="STRESS RESPONSE REGULATOR PROTEIN 1"/>
    <property type="match status" value="1"/>
</dbReference>
<keyword evidence="5" id="KW-1185">Reference proteome</keyword>
<dbReference type="RefSeq" id="WP_006000583.1">
    <property type="nucleotide sequence ID" value="NZ_AAEW02000009.1"/>
</dbReference>
<dbReference type="AlphaFoldDB" id="Q1JZD9"/>